<dbReference type="PANTHER" id="PTHR36438">
    <property type="entry name" value="IRON-SULFUR CLUSTER REPAIR PROTEIN YTFE"/>
    <property type="match status" value="1"/>
</dbReference>
<dbReference type="InterPro" id="IPR019903">
    <property type="entry name" value="RIC_family"/>
</dbReference>
<dbReference type="GO" id="GO:0046872">
    <property type="term" value="F:metal ion binding"/>
    <property type="evidence" value="ECO:0007669"/>
    <property type="project" value="UniProtKB-KW"/>
</dbReference>
<keyword evidence="3" id="KW-0479">Metal-binding</keyword>
<dbReference type="GO" id="GO:0005737">
    <property type="term" value="C:cytoplasm"/>
    <property type="evidence" value="ECO:0007669"/>
    <property type="project" value="UniProtKB-SubCell"/>
</dbReference>
<organism evidence="6 7">
    <name type="scientific">Candidatus Limisoma faecipullorum</name>
    <dbReference type="NCBI Taxonomy" id="2840854"/>
    <lineage>
        <taxon>Bacteria</taxon>
        <taxon>Pseudomonadati</taxon>
        <taxon>Bacteroidota</taxon>
        <taxon>Bacteroidia</taxon>
        <taxon>Bacteroidales</taxon>
        <taxon>Candidatus Limisoma</taxon>
    </lineage>
</organism>
<gene>
    <name evidence="6" type="ORF">IAB88_00810</name>
</gene>
<name>A0A9D9IPN1_9BACT</name>
<feature type="domain" description="Hemerythrin-like" evidence="5">
    <location>
        <begin position="86"/>
        <end position="225"/>
    </location>
</feature>
<accession>A0A9D9IPN1</accession>
<evidence type="ECO:0000256" key="2">
    <source>
        <dbReference type="ARBA" id="ARBA00022490"/>
    </source>
</evidence>
<keyword evidence="4" id="KW-0408">Iron</keyword>
<evidence type="ECO:0000313" key="7">
    <source>
        <dbReference type="Proteomes" id="UP000823598"/>
    </source>
</evidence>
<dbReference type="Proteomes" id="UP000823598">
    <property type="component" value="Unassembled WGS sequence"/>
</dbReference>
<evidence type="ECO:0000256" key="3">
    <source>
        <dbReference type="ARBA" id="ARBA00022723"/>
    </source>
</evidence>
<dbReference type="PANTHER" id="PTHR36438:SF1">
    <property type="entry name" value="IRON-SULFUR CLUSTER REPAIR PROTEIN YTFE"/>
    <property type="match status" value="1"/>
</dbReference>
<sequence length="235" mass="27747">MNSINRYKPTDKMSNIIFRNYSLISVMSRFGLPLGFGEKTVKEICEQQDVDCNTFLAVVNFMEEEQYGYEYDAENDQISLPALMEYLKQAHSYFLDFNLPSIRKKLKDALELEPGKNDVTQSILIFYDKYENEVYKHMEYENRFVFEYVENLISGKDTGSYRIKNFAQKHNHIEQNLTELKNIIIKYYPQEKCNNLLNATLFDIFHCESDLNLHCKLEDELFTPAVAELEKKLCK</sequence>
<comment type="caution">
    <text evidence="6">The sequence shown here is derived from an EMBL/GenBank/DDBJ whole genome shotgun (WGS) entry which is preliminary data.</text>
</comment>
<evidence type="ECO:0000313" key="6">
    <source>
        <dbReference type="EMBL" id="MBO8475513.1"/>
    </source>
</evidence>
<dbReference type="AlphaFoldDB" id="A0A9D9IPN1"/>
<reference evidence="6" key="2">
    <citation type="journal article" date="2021" name="PeerJ">
        <title>Extensive microbial diversity within the chicken gut microbiome revealed by metagenomics and culture.</title>
        <authorList>
            <person name="Gilroy R."/>
            <person name="Ravi A."/>
            <person name="Getino M."/>
            <person name="Pursley I."/>
            <person name="Horton D.L."/>
            <person name="Alikhan N.F."/>
            <person name="Baker D."/>
            <person name="Gharbi K."/>
            <person name="Hall N."/>
            <person name="Watson M."/>
            <person name="Adriaenssens E.M."/>
            <person name="Foster-Nyarko E."/>
            <person name="Jarju S."/>
            <person name="Secka A."/>
            <person name="Antonio M."/>
            <person name="Oren A."/>
            <person name="Chaudhuri R.R."/>
            <person name="La Ragione R."/>
            <person name="Hildebrand F."/>
            <person name="Pallen M.J."/>
        </authorList>
    </citation>
    <scope>NUCLEOTIDE SEQUENCE</scope>
    <source>
        <strain evidence="6">6919</strain>
    </source>
</reference>
<evidence type="ECO:0000256" key="1">
    <source>
        <dbReference type="ARBA" id="ARBA00004496"/>
    </source>
</evidence>
<dbReference type="Pfam" id="PF01814">
    <property type="entry name" value="Hemerythrin"/>
    <property type="match status" value="1"/>
</dbReference>
<dbReference type="EMBL" id="JADIMC010000011">
    <property type="protein sequence ID" value="MBO8475513.1"/>
    <property type="molecule type" value="Genomic_DNA"/>
</dbReference>
<keyword evidence="2" id="KW-0963">Cytoplasm</keyword>
<evidence type="ECO:0000259" key="5">
    <source>
        <dbReference type="Pfam" id="PF01814"/>
    </source>
</evidence>
<protein>
    <submittedName>
        <fullName evidence="6">Hemerythrin domain-containing protein</fullName>
    </submittedName>
</protein>
<reference evidence="6" key="1">
    <citation type="submission" date="2020-10" db="EMBL/GenBank/DDBJ databases">
        <authorList>
            <person name="Gilroy R."/>
        </authorList>
    </citation>
    <scope>NUCLEOTIDE SEQUENCE</scope>
    <source>
        <strain evidence="6">6919</strain>
    </source>
</reference>
<dbReference type="InterPro" id="IPR012312">
    <property type="entry name" value="Hemerythrin-like"/>
</dbReference>
<proteinExistence type="predicted"/>
<evidence type="ECO:0000256" key="4">
    <source>
        <dbReference type="ARBA" id="ARBA00023004"/>
    </source>
</evidence>
<comment type="subcellular location">
    <subcellularLocation>
        <location evidence="1">Cytoplasm</location>
    </subcellularLocation>
</comment>